<dbReference type="PANTHER" id="PTHR43968:SF6">
    <property type="entry name" value="GLUTATHIONE S-TRANSFERASE OMEGA"/>
    <property type="match status" value="1"/>
</dbReference>
<evidence type="ECO:0000259" key="2">
    <source>
        <dbReference type="PROSITE" id="PS50405"/>
    </source>
</evidence>
<feature type="domain" description="GST C-terminal" evidence="2">
    <location>
        <begin position="99"/>
        <end position="226"/>
    </location>
</feature>
<dbReference type="InterPro" id="IPR036249">
    <property type="entry name" value="Thioredoxin-like_sf"/>
</dbReference>
<dbReference type="Pfam" id="PF00043">
    <property type="entry name" value="GST_C"/>
    <property type="match status" value="1"/>
</dbReference>
<keyword evidence="4" id="KW-1185">Reference proteome</keyword>
<comment type="caution">
    <text evidence="3">The sequence shown here is derived from an EMBL/GenBank/DDBJ whole genome shotgun (WGS) entry which is preliminary data.</text>
</comment>
<proteinExistence type="predicted"/>
<dbReference type="PANTHER" id="PTHR43968">
    <property type="match status" value="1"/>
</dbReference>
<gene>
    <name evidence="3" type="ORF">QNA08_11155</name>
</gene>
<dbReference type="InterPro" id="IPR004045">
    <property type="entry name" value="Glutathione_S-Trfase_N"/>
</dbReference>
<dbReference type="SFLD" id="SFLDG00358">
    <property type="entry name" value="Main_(cytGST)"/>
    <property type="match status" value="1"/>
</dbReference>
<organism evidence="3 4">
    <name type="scientific">Chelatococcus albus</name>
    <dbReference type="NCBI Taxonomy" id="3047466"/>
    <lineage>
        <taxon>Bacteria</taxon>
        <taxon>Pseudomonadati</taxon>
        <taxon>Pseudomonadota</taxon>
        <taxon>Alphaproteobacteria</taxon>
        <taxon>Hyphomicrobiales</taxon>
        <taxon>Chelatococcaceae</taxon>
        <taxon>Chelatococcus</taxon>
    </lineage>
</organism>
<dbReference type="Proteomes" id="UP001321492">
    <property type="component" value="Unassembled WGS sequence"/>
</dbReference>
<dbReference type="Gene3D" id="1.20.1050.10">
    <property type="match status" value="1"/>
</dbReference>
<evidence type="ECO:0000259" key="1">
    <source>
        <dbReference type="PROSITE" id="PS50404"/>
    </source>
</evidence>
<dbReference type="Gene3D" id="3.40.30.10">
    <property type="entry name" value="Glutaredoxin"/>
    <property type="match status" value="1"/>
</dbReference>
<dbReference type="SFLD" id="SFLDS00019">
    <property type="entry name" value="Glutathione_Transferase_(cytos"/>
    <property type="match status" value="1"/>
</dbReference>
<dbReference type="RefSeq" id="WP_283740786.1">
    <property type="nucleotide sequence ID" value="NZ_JASJEV010000006.1"/>
</dbReference>
<protein>
    <submittedName>
        <fullName evidence="3">Glutathione S-transferase family protein</fullName>
    </submittedName>
</protein>
<dbReference type="InterPro" id="IPR050983">
    <property type="entry name" value="GST_Omega/HSP26"/>
</dbReference>
<dbReference type="PROSITE" id="PS50404">
    <property type="entry name" value="GST_NTER"/>
    <property type="match status" value="1"/>
</dbReference>
<evidence type="ECO:0000313" key="4">
    <source>
        <dbReference type="Proteomes" id="UP001321492"/>
    </source>
</evidence>
<dbReference type="SUPFAM" id="SSF52833">
    <property type="entry name" value="Thioredoxin-like"/>
    <property type="match status" value="1"/>
</dbReference>
<name>A0ABT7AHD4_9HYPH</name>
<dbReference type="InterPro" id="IPR010987">
    <property type="entry name" value="Glutathione-S-Trfase_C-like"/>
</dbReference>
<sequence>MKPDHRVAGARMRLYSGPLSMFGAKVEIAALEKGLDVEVVMVPFDMTNLYEPKHPEVLRINPKRQVPVLVHGDLEIFDSTQIVEYFEDLQPEPALWPAAPAERARARLLELKSDEVFFPPVIRLMGLQETPDDPAAVAARAAVAACYKEMEAMLAGRDHVAGSYSHADIAFYMAQLFAARMGAPMTAATPGLLAWRERVTARPAVRAVVGRMAAFLASVGRPLPEFMADLLPAGAAA</sequence>
<feature type="domain" description="GST N-terminal" evidence="1">
    <location>
        <begin position="10"/>
        <end position="94"/>
    </location>
</feature>
<dbReference type="EMBL" id="JASJEV010000006">
    <property type="protein sequence ID" value="MDJ1158790.1"/>
    <property type="molecule type" value="Genomic_DNA"/>
</dbReference>
<dbReference type="InterPro" id="IPR004046">
    <property type="entry name" value="GST_C"/>
</dbReference>
<reference evidence="3 4" key="1">
    <citation type="submission" date="2023-05" db="EMBL/GenBank/DDBJ databases">
        <title>Chelatococcus sp. nov., a moderately thermophilic bacterium isolated from hot spring microbial mat.</title>
        <authorList>
            <person name="Hu C.-J."/>
            <person name="Li W.-J."/>
        </authorList>
    </citation>
    <scope>NUCLEOTIDE SEQUENCE [LARGE SCALE GENOMIC DNA]</scope>
    <source>
        <strain evidence="3 4">SYSU G07232</strain>
    </source>
</reference>
<dbReference type="InterPro" id="IPR036282">
    <property type="entry name" value="Glutathione-S-Trfase_C_sf"/>
</dbReference>
<dbReference type="Pfam" id="PF13417">
    <property type="entry name" value="GST_N_3"/>
    <property type="match status" value="1"/>
</dbReference>
<dbReference type="InterPro" id="IPR040079">
    <property type="entry name" value="Glutathione_S-Trfase"/>
</dbReference>
<dbReference type="SUPFAM" id="SSF47616">
    <property type="entry name" value="GST C-terminal domain-like"/>
    <property type="match status" value="1"/>
</dbReference>
<evidence type="ECO:0000313" key="3">
    <source>
        <dbReference type="EMBL" id="MDJ1158790.1"/>
    </source>
</evidence>
<dbReference type="PROSITE" id="PS50405">
    <property type="entry name" value="GST_CTER"/>
    <property type="match status" value="1"/>
</dbReference>
<dbReference type="CDD" id="cd00570">
    <property type="entry name" value="GST_N_family"/>
    <property type="match status" value="1"/>
</dbReference>
<accession>A0ABT7AHD4</accession>